<keyword evidence="3" id="KW-0378">Hydrolase</keyword>
<dbReference type="EMBL" id="BAABHD010000031">
    <property type="protein sequence ID" value="GAA4459352.1"/>
    <property type="molecule type" value="Genomic_DNA"/>
</dbReference>
<sequence>MLFSSADGSQCLLLTEEATSSIRACAREWYPLETGGILVGTYDENYRVATVYLASGPPSDSQHSLYQFIRGTNGISELLERAHQLPTPRYYLGEWHTHPAASPKASLTDKKQMNAFADCRLYGASSPVLLIVGGKPPHALQWQASVYQKNRPAQNLWPL</sequence>
<dbReference type="SUPFAM" id="SSF102712">
    <property type="entry name" value="JAB1/MPN domain"/>
    <property type="match status" value="1"/>
</dbReference>
<evidence type="ECO:0000256" key="1">
    <source>
        <dbReference type="ARBA" id="ARBA00022670"/>
    </source>
</evidence>
<evidence type="ECO:0000256" key="5">
    <source>
        <dbReference type="ARBA" id="ARBA00023049"/>
    </source>
</evidence>
<gene>
    <name evidence="7" type="ORF">GCM10023189_32940</name>
</gene>
<evidence type="ECO:0000256" key="2">
    <source>
        <dbReference type="ARBA" id="ARBA00022723"/>
    </source>
</evidence>
<name>A0ABP8N0S0_9BACT</name>
<feature type="domain" description="JAB" evidence="6">
    <location>
        <begin position="16"/>
        <end position="142"/>
    </location>
</feature>
<organism evidence="7 8">
    <name type="scientific">Nibrella saemangeumensis</name>
    <dbReference type="NCBI Taxonomy" id="1084526"/>
    <lineage>
        <taxon>Bacteria</taxon>
        <taxon>Pseudomonadati</taxon>
        <taxon>Bacteroidota</taxon>
        <taxon>Cytophagia</taxon>
        <taxon>Cytophagales</taxon>
        <taxon>Spirosomataceae</taxon>
        <taxon>Nibrella</taxon>
    </lineage>
</organism>
<proteinExistence type="predicted"/>
<protein>
    <recommendedName>
        <fullName evidence="6">JAB domain-containing protein</fullName>
    </recommendedName>
</protein>
<dbReference type="Gene3D" id="3.40.140.10">
    <property type="entry name" value="Cytidine Deaminase, domain 2"/>
    <property type="match status" value="1"/>
</dbReference>
<dbReference type="InterPro" id="IPR028090">
    <property type="entry name" value="JAB_dom_prok"/>
</dbReference>
<keyword evidence="1" id="KW-0645">Protease</keyword>
<evidence type="ECO:0000259" key="6">
    <source>
        <dbReference type="Pfam" id="PF14464"/>
    </source>
</evidence>
<reference evidence="8" key="1">
    <citation type="journal article" date="2019" name="Int. J. Syst. Evol. Microbiol.">
        <title>The Global Catalogue of Microorganisms (GCM) 10K type strain sequencing project: providing services to taxonomists for standard genome sequencing and annotation.</title>
        <authorList>
            <consortium name="The Broad Institute Genomics Platform"/>
            <consortium name="The Broad Institute Genome Sequencing Center for Infectious Disease"/>
            <person name="Wu L."/>
            <person name="Ma J."/>
        </authorList>
    </citation>
    <scope>NUCLEOTIDE SEQUENCE [LARGE SCALE GENOMIC DNA]</scope>
    <source>
        <strain evidence="8">JCM 17927</strain>
    </source>
</reference>
<evidence type="ECO:0000313" key="7">
    <source>
        <dbReference type="EMBL" id="GAA4459352.1"/>
    </source>
</evidence>
<evidence type="ECO:0000313" key="8">
    <source>
        <dbReference type="Proteomes" id="UP001501175"/>
    </source>
</evidence>
<evidence type="ECO:0000256" key="3">
    <source>
        <dbReference type="ARBA" id="ARBA00022801"/>
    </source>
</evidence>
<keyword evidence="8" id="KW-1185">Reference proteome</keyword>
<keyword evidence="4" id="KW-0862">Zinc</keyword>
<keyword evidence="5" id="KW-0482">Metalloprotease</keyword>
<dbReference type="Pfam" id="PF14464">
    <property type="entry name" value="Prok-JAB"/>
    <property type="match status" value="1"/>
</dbReference>
<accession>A0ABP8N0S0</accession>
<comment type="caution">
    <text evidence="7">The sequence shown here is derived from an EMBL/GenBank/DDBJ whole genome shotgun (WGS) entry which is preliminary data.</text>
</comment>
<keyword evidence="2" id="KW-0479">Metal-binding</keyword>
<evidence type="ECO:0000256" key="4">
    <source>
        <dbReference type="ARBA" id="ARBA00022833"/>
    </source>
</evidence>
<dbReference type="Proteomes" id="UP001501175">
    <property type="component" value="Unassembled WGS sequence"/>
</dbReference>
<dbReference type="RefSeq" id="WP_345244971.1">
    <property type="nucleotide sequence ID" value="NZ_BAABHD010000031.1"/>
</dbReference>